<comment type="caution">
    <text evidence="1">The sequence shown here is derived from an EMBL/GenBank/DDBJ whole genome shotgun (WGS) entry which is preliminary data.</text>
</comment>
<dbReference type="RefSeq" id="WP_198517886.1">
    <property type="nucleotide sequence ID" value="NZ_JAEOAH010000013.1"/>
</dbReference>
<name>A0ABS1H7K0_9BACL</name>
<evidence type="ECO:0000313" key="1">
    <source>
        <dbReference type="EMBL" id="MBK3495392.1"/>
    </source>
</evidence>
<dbReference type="Proteomes" id="UP000618943">
    <property type="component" value="Unassembled WGS sequence"/>
</dbReference>
<keyword evidence="2" id="KW-1185">Reference proteome</keyword>
<accession>A0ABS1H7K0</accession>
<evidence type="ECO:0000313" key="2">
    <source>
        <dbReference type="Proteomes" id="UP000618943"/>
    </source>
</evidence>
<proteinExistence type="predicted"/>
<sequence length="40" mass="4647">MKTTNQEVVKKHCRECGCVIIERVESTLYECERCIGISEE</sequence>
<protein>
    <submittedName>
        <fullName evidence="1">YhfH family protein</fullName>
    </submittedName>
</protein>
<gene>
    <name evidence="1" type="ORF">JFL43_11135</name>
</gene>
<reference evidence="1 2" key="1">
    <citation type="submission" date="2020-12" db="EMBL/GenBank/DDBJ databases">
        <title>YIM B01967 draft genome.</title>
        <authorList>
            <person name="Yan X."/>
        </authorList>
    </citation>
    <scope>NUCLEOTIDE SEQUENCE [LARGE SCALE GENOMIC DNA]</scope>
    <source>
        <strain evidence="1 2">YIM B01967</strain>
    </source>
</reference>
<organism evidence="1 2">
    <name type="scientific">Viridibacillus soli</name>
    <dbReference type="NCBI Taxonomy" id="2798301"/>
    <lineage>
        <taxon>Bacteria</taxon>
        <taxon>Bacillati</taxon>
        <taxon>Bacillota</taxon>
        <taxon>Bacilli</taxon>
        <taxon>Bacillales</taxon>
        <taxon>Caryophanaceae</taxon>
        <taxon>Viridibacillus</taxon>
    </lineage>
</organism>
<dbReference type="EMBL" id="JAEOAH010000013">
    <property type="protein sequence ID" value="MBK3495392.1"/>
    <property type="molecule type" value="Genomic_DNA"/>
</dbReference>